<protein>
    <submittedName>
        <fullName evidence="1">Uncharacterized protein</fullName>
    </submittedName>
</protein>
<evidence type="ECO:0000313" key="2">
    <source>
        <dbReference type="Proteomes" id="UP001357437"/>
    </source>
</evidence>
<organism evidence="1 2">
    <name type="scientific">Leclercia adecarboxylata</name>
    <dbReference type="NCBI Taxonomy" id="83655"/>
    <lineage>
        <taxon>Bacteria</taxon>
        <taxon>Pseudomonadati</taxon>
        <taxon>Pseudomonadota</taxon>
        <taxon>Gammaproteobacteria</taxon>
        <taxon>Enterobacterales</taxon>
        <taxon>Enterobacteriaceae</taxon>
        <taxon>Leclercia</taxon>
    </lineage>
</organism>
<name>A0ABU6I916_9ENTR</name>
<keyword evidence="2" id="KW-1185">Reference proteome</keyword>
<dbReference type="Proteomes" id="UP001357437">
    <property type="component" value="Unassembled WGS sequence"/>
</dbReference>
<dbReference type="EMBL" id="JAYMCU010000037">
    <property type="protein sequence ID" value="MEC3938081.1"/>
    <property type="molecule type" value="Genomic_DNA"/>
</dbReference>
<reference evidence="1 2" key="1">
    <citation type="submission" date="2024-01" db="EMBL/GenBank/DDBJ databases">
        <title>Comparative Genomics of Leclercia adecarboxylata Strains Isolated from Several Sources.</title>
        <authorList>
            <person name="Yescas-Zazueta V."/>
            <person name="Balbuena-Alonso M.G."/>
            <person name="Valencia D."/>
            <person name="Mendez-Pfeiffer P.A."/>
            <person name="Ballesteros-Monrreal M.G."/>
            <person name="Rocha-Gracia R.D.C."/>
            <person name="Barrios-Villa E."/>
        </authorList>
    </citation>
    <scope>NUCLEOTIDE SEQUENCE [LARGE SCALE GENOMIC DNA]</scope>
    <source>
        <strain evidence="1 2">33MEM</strain>
    </source>
</reference>
<accession>A0ABU6I916</accession>
<comment type="caution">
    <text evidence="1">The sequence shown here is derived from an EMBL/GenBank/DDBJ whole genome shotgun (WGS) entry which is preliminary data.</text>
</comment>
<dbReference type="RefSeq" id="WP_104677970.1">
    <property type="nucleotide sequence ID" value="NZ_CP102376.1"/>
</dbReference>
<proteinExistence type="predicted"/>
<evidence type="ECO:0000313" key="1">
    <source>
        <dbReference type="EMBL" id="MEC3938081.1"/>
    </source>
</evidence>
<sequence length="178" mass="19283">MTCEHIKPLVDEYEGLLAGIQAKCSGFSADSVVRTVQFIRQFTAEYAALLEVTPLEVLAAVEKARDYTAPNYYQQSNFPSLKGVTVFASLGALQAAIPSKQFRCPCCSGVTSDPYTCNSGEKRKDGAVCNWTSYGLFGTLGKGLRVLVKDAFMSQPRVHEIFMPLELEAAPPADATAT</sequence>
<gene>
    <name evidence="1" type="ORF">VOF76_18115</name>
</gene>